<gene>
    <name evidence="1" type="ORF">CLW00_10817</name>
</gene>
<dbReference type="PROSITE" id="PS51257">
    <property type="entry name" value="PROKAR_LIPOPROTEIN"/>
    <property type="match status" value="1"/>
</dbReference>
<reference evidence="1 2" key="1">
    <citation type="submission" date="2018-03" db="EMBL/GenBank/DDBJ databases">
        <title>Genomic Encyclopedia of Archaeal and Bacterial Type Strains, Phase II (KMG-II): from individual species to whole genera.</title>
        <authorList>
            <person name="Goeker M."/>
        </authorList>
    </citation>
    <scope>NUCLEOTIDE SEQUENCE [LARGE SCALE GENOMIC DNA]</scope>
    <source>
        <strain evidence="1 2">DSM 27929</strain>
    </source>
</reference>
<dbReference type="Proteomes" id="UP000238157">
    <property type="component" value="Unassembled WGS sequence"/>
</dbReference>
<name>A0A2T0WIJ8_9BACT</name>
<evidence type="ECO:0000313" key="2">
    <source>
        <dbReference type="Proteomes" id="UP000238157"/>
    </source>
</evidence>
<protein>
    <submittedName>
        <fullName evidence="1">Uncharacterized protein</fullName>
    </submittedName>
</protein>
<keyword evidence="2" id="KW-1185">Reference proteome</keyword>
<accession>A0A2T0WIJ8</accession>
<dbReference type="AlphaFoldDB" id="A0A2T0WIJ8"/>
<proteinExistence type="predicted"/>
<evidence type="ECO:0000313" key="1">
    <source>
        <dbReference type="EMBL" id="PRY86530.1"/>
    </source>
</evidence>
<sequence length="220" mass="24598">MKNEWKNYIALIGIFLIWSACTTENLDDPLPMQNEDSELDTDGIFLLENDEVAEFLRKNPSNQNKLIAQIRQATVKYHDFYAAIDDGYMLEHCVQHPTLGGMGHHVVHMGKIGPFVNATEPGVLLYEPMKNGKMKLVGVEYIVPAGPWDSNPENDGPPMLGDVQFDDHRAMTVDENGDPVNVKGGPPIPHYQLHAWIWKANPSGMYTPFNPNVSCQHTGS</sequence>
<organism evidence="1 2">
    <name type="scientific">Mongoliibacter ruber</name>
    <dbReference type="NCBI Taxonomy" id="1750599"/>
    <lineage>
        <taxon>Bacteria</taxon>
        <taxon>Pseudomonadati</taxon>
        <taxon>Bacteroidota</taxon>
        <taxon>Cytophagia</taxon>
        <taxon>Cytophagales</taxon>
        <taxon>Cyclobacteriaceae</taxon>
        <taxon>Mongoliibacter</taxon>
    </lineage>
</organism>
<comment type="caution">
    <text evidence="1">The sequence shown here is derived from an EMBL/GenBank/DDBJ whole genome shotgun (WGS) entry which is preliminary data.</text>
</comment>
<dbReference type="EMBL" id="PVTR01000008">
    <property type="protein sequence ID" value="PRY86530.1"/>
    <property type="molecule type" value="Genomic_DNA"/>
</dbReference>